<accession>A0A812X1X0</accession>
<proteinExistence type="predicted"/>
<keyword evidence="1" id="KW-0106">Calcium</keyword>
<keyword evidence="4" id="KW-1185">Reference proteome</keyword>
<feature type="domain" description="EF-hand" evidence="2">
    <location>
        <begin position="50"/>
        <end position="85"/>
    </location>
</feature>
<sequence length="91" mass="10305">VGLNPADAQRIYNMLSKHGKEEISRENFMQTLRDLLSAVVGSKKHLSFRQLRVVMATAFERFDMDGDGHICVDEFACALRSYDIRLGPSET</sequence>
<evidence type="ECO:0000313" key="4">
    <source>
        <dbReference type="Proteomes" id="UP000601435"/>
    </source>
</evidence>
<comment type="caution">
    <text evidence="3">The sequence shown here is derived from an EMBL/GenBank/DDBJ whole genome shotgun (WGS) entry which is preliminary data.</text>
</comment>
<dbReference type="GO" id="GO:0005509">
    <property type="term" value="F:calcium ion binding"/>
    <property type="evidence" value="ECO:0007669"/>
    <property type="project" value="InterPro"/>
</dbReference>
<dbReference type="AlphaFoldDB" id="A0A812X1X0"/>
<protein>
    <recommendedName>
        <fullName evidence="2">EF-hand domain-containing protein</fullName>
    </recommendedName>
</protein>
<evidence type="ECO:0000256" key="1">
    <source>
        <dbReference type="ARBA" id="ARBA00022837"/>
    </source>
</evidence>
<dbReference type="Gene3D" id="1.10.238.10">
    <property type="entry name" value="EF-hand"/>
    <property type="match status" value="1"/>
</dbReference>
<dbReference type="Proteomes" id="UP000601435">
    <property type="component" value="Unassembled WGS sequence"/>
</dbReference>
<evidence type="ECO:0000313" key="3">
    <source>
        <dbReference type="EMBL" id="CAE7708807.1"/>
    </source>
</evidence>
<gene>
    <name evidence="3" type="ORF">SNEC2469_LOCUS20443</name>
</gene>
<dbReference type="InterPro" id="IPR018247">
    <property type="entry name" value="EF_Hand_1_Ca_BS"/>
</dbReference>
<dbReference type="InterPro" id="IPR011992">
    <property type="entry name" value="EF-hand-dom_pair"/>
</dbReference>
<dbReference type="Pfam" id="PF13405">
    <property type="entry name" value="EF-hand_6"/>
    <property type="match status" value="1"/>
</dbReference>
<dbReference type="InterPro" id="IPR002048">
    <property type="entry name" value="EF_hand_dom"/>
</dbReference>
<evidence type="ECO:0000259" key="2">
    <source>
        <dbReference type="PROSITE" id="PS50222"/>
    </source>
</evidence>
<dbReference type="SUPFAM" id="SSF47473">
    <property type="entry name" value="EF-hand"/>
    <property type="match status" value="1"/>
</dbReference>
<dbReference type="OrthoDB" id="448889at2759"/>
<reference evidence="3" key="1">
    <citation type="submission" date="2021-02" db="EMBL/GenBank/DDBJ databases">
        <authorList>
            <person name="Dougan E. K."/>
            <person name="Rhodes N."/>
            <person name="Thang M."/>
            <person name="Chan C."/>
        </authorList>
    </citation>
    <scope>NUCLEOTIDE SEQUENCE</scope>
</reference>
<feature type="non-terminal residue" evidence="3">
    <location>
        <position position="1"/>
    </location>
</feature>
<organism evidence="3 4">
    <name type="scientific">Symbiodinium necroappetens</name>
    <dbReference type="NCBI Taxonomy" id="1628268"/>
    <lineage>
        <taxon>Eukaryota</taxon>
        <taxon>Sar</taxon>
        <taxon>Alveolata</taxon>
        <taxon>Dinophyceae</taxon>
        <taxon>Suessiales</taxon>
        <taxon>Symbiodiniaceae</taxon>
        <taxon>Symbiodinium</taxon>
    </lineage>
</organism>
<dbReference type="PROSITE" id="PS00018">
    <property type="entry name" value="EF_HAND_1"/>
    <property type="match status" value="1"/>
</dbReference>
<dbReference type="EMBL" id="CAJNJA010035606">
    <property type="protein sequence ID" value="CAE7708807.1"/>
    <property type="molecule type" value="Genomic_DNA"/>
</dbReference>
<name>A0A812X1X0_9DINO</name>
<feature type="non-terminal residue" evidence="3">
    <location>
        <position position="91"/>
    </location>
</feature>
<dbReference type="PROSITE" id="PS50222">
    <property type="entry name" value="EF_HAND_2"/>
    <property type="match status" value="1"/>
</dbReference>